<evidence type="ECO:0000313" key="6">
    <source>
        <dbReference type="EMBL" id="NMM62080.1"/>
    </source>
</evidence>
<dbReference type="AlphaFoldDB" id="A0A7Y0EGL3"/>
<dbReference type="SMART" id="SM00729">
    <property type="entry name" value="Elp3"/>
    <property type="match status" value="1"/>
</dbReference>
<sequence>MLNEISIEIIRKCPNNCLHCSSYSSINCTEMISFDKFTEVINGGIKLGLNTVCFSGGEPFLHPQIIEMIKYVFKRGLSSYVYTSGICLSSKQQRISIPENILSEICGKVTKLIFNIEGASPSTYDVIMGTKGNFELLNKSITSARKFNIVTEAHFVPMKLNIHEIESTIDFCKELGVSKISFLRLVLHGRAFENAHKIALSDKETENLKEKLNFISKNDSVDIRIGVPLSEENNKDSCEAARGKLNIKYDGFVYPCEVFKNNRIKMKDLVPENINEIDIESIYKNSMYLKYVRNYIAEFGKVKNCENCVGQYLIKSFSKDGDNNG</sequence>
<name>A0A7Y0EGL3_9CLOT</name>
<dbReference type="CDD" id="cd01335">
    <property type="entry name" value="Radical_SAM"/>
    <property type="match status" value="1"/>
</dbReference>
<keyword evidence="3" id="KW-0408">Iron</keyword>
<dbReference type="InterPro" id="IPR058240">
    <property type="entry name" value="rSAM_sf"/>
</dbReference>
<reference evidence="6 7" key="1">
    <citation type="submission" date="2020-06" db="EMBL/GenBank/DDBJ databases">
        <title>Complete Genome Sequence of Clostridium muelleri sp. nov. P21T, an Acid-Alcohol Producing Acetogen Isolated from Old Hay.</title>
        <authorList>
            <person name="Duncan K.E."/>
            <person name="Tanner R.S."/>
        </authorList>
    </citation>
    <scope>NUCLEOTIDE SEQUENCE [LARGE SCALE GENOMIC DNA]</scope>
    <source>
        <strain evidence="6 7">P21</strain>
    </source>
</reference>
<keyword evidence="4" id="KW-0411">Iron-sulfur</keyword>
<dbReference type="RefSeq" id="WP_169296687.1">
    <property type="nucleotide sequence ID" value="NZ_JABBNI010000010.1"/>
</dbReference>
<dbReference type="SUPFAM" id="SSF102114">
    <property type="entry name" value="Radical SAM enzymes"/>
    <property type="match status" value="1"/>
</dbReference>
<evidence type="ECO:0000256" key="4">
    <source>
        <dbReference type="ARBA" id="ARBA00023014"/>
    </source>
</evidence>
<evidence type="ECO:0000256" key="3">
    <source>
        <dbReference type="ARBA" id="ARBA00023004"/>
    </source>
</evidence>
<dbReference type="InterPro" id="IPR013785">
    <property type="entry name" value="Aldolase_TIM"/>
</dbReference>
<feature type="domain" description="Radical SAM core" evidence="5">
    <location>
        <begin position="1"/>
        <end position="218"/>
    </location>
</feature>
<dbReference type="Pfam" id="PF04055">
    <property type="entry name" value="Radical_SAM"/>
    <property type="match status" value="1"/>
</dbReference>
<dbReference type="EMBL" id="JABBNI010000010">
    <property type="protein sequence ID" value="NMM62080.1"/>
    <property type="molecule type" value="Genomic_DNA"/>
</dbReference>
<keyword evidence="2" id="KW-0479">Metal-binding</keyword>
<dbReference type="PANTHER" id="PTHR11228:SF7">
    <property type="entry name" value="PQQA PEPTIDE CYCLASE"/>
    <property type="match status" value="1"/>
</dbReference>
<keyword evidence="1" id="KW-0949">S-adenosyl-L-methionine</keyword>
<dbReference type="InterPro" id="IPR007197">
    <property type="entry name" value="rSAM"/>
</dbReference>
<comment type="caution">
    <text evidence="6">The sequence shown here is derived from an EMBL/GenBank/DDBJ whole genome shotgun (WGS) entry which is preliminary data.</text>
</comment>
<dbReference type="InterPro" id="IPR023885">
    <property type="entry name" value="4Fe4S-binding_SPASM_dom"/>
</dbReference>
<evidence type="ECO:0000256" key="2">
    <source>
        <dbReference type="ARBA" id="ARBA00022723"/>
    </source>
</evidence>
<dbReference type="SFLD" id="SFLDG01067">
    <property type="entry name" value="SPASM/twitch_domain_containing"/>
    <property type="match status" value="1"/>
</dbReference>
<evidence type="ECO:0000256" key="1">
    <source>
        <dbReference type="ARBA" id="ARBA00022691"/>
    </source>
</evidence>
<organism evidence="6 7">
    <name type="scientific">Clostridium muellerianum</name>
    <dbReference type="NCBI Taxonomy" id="2716538"/>
    <lineage>
        <taxon>Bacteria</taxon>
        <taxon>Bacillati</taxon>
        <taxon>Bacillota</taxon>
        <taxon>Clostridia</taxon>
        <taxon>Eubacteriales</taxon>
        <taxon>Clostridiaceae</taxon>
        <taxon>Clostridium</taxon>
    </lineage>
</organism>
<dbReference type="InterPro" id="IPR006638">
    <property type="entry name" value="Elp3/MiaA/NifB-like_rSAM"/>
</dbReference>
<keyword evidence="7" id="KW-1185">Reference proteome</keyword>
<proteinExistence type="predicted"/>
<dbReference type="GO" id="GO:0006783">
    <property type="term" value="P:heme biosynthetic process"/>
    <property type="evidence" value="ECO:0007669"/>
    <property type="project" value="TreeGrafter"/>
</dbReference>
<dbReference type="CDD" id="cd21109">
    <property type="entry name" value="SPASM"/>
    <property type="match status" value="1"/>
</dbReference>
<gene>
    <name evidence="6" type="ORF">HBE96_05125</name>
</gene>
<dbReference type="GO" id="GO:0051536">
    <property type="term" value="F:iron-sulfur cluster binding"/>
    <property type="evidence" value="ECO:0007669"/>
    <property type="project" value="UniProtKB-KW"/>
</dbReference>
<accession>A0A7Y0EGL3</accession>
<dbReference type="Proteomes" id="UP000537131">
    <property type="component" value="Unassembled WGS sequence"/>
</dbReference>
<dbReference type="SFLD" id="SFLDS00029">
    <property type="entry name" value="Radical_SAM"/>
    <property type="match status" value="1"/>
</dbReference>
<dbReference type="PROSITE" id="PS51918">
    <property type="entry name" value="RADICAL_SAM"/>
    <property type="match status" value="1"/>
</dbReference>
<dbReference type="Gene3D" id="3.20.20.70">
    <property type="entry name" value="Aldolase class I"/>
    <property type="match status" value="1"/>
</dbReference>
<evidence type="ECO:0000259" key="5">
    <source>
        <dbReference type="PROSITE" id="PS51918"/>
    </source>
</evidence>
<dbReference type="PANTHER" id="PTHR11228">
    <property type="entry name" value="RADICAL SAM DOMAIN PROTEIN"/>
    <property type="match status" value="1"/>
</dbReference>
<dbReference type="GO" id="GO:0003824">
    <property type="term" value="F:catalytic activity"/>
    <property type="evidence" value="ECO:0007669"/>
    <property type="project" value="InterPro"/>
</dbReference>
<protein>
    <submittedName>
        <fullName evidence="6">Radical SAM protein</fullName>
    </submittedName>
</protein>
<dbReference type="InterPro" id="IPR050377">
    <property type="entry name" value="Radical_SAM_PqqE_MftC-like"/>
</dbReference>
<evidence type="ECO:0000313" key="7">
    <source>
        <dbReference type="Proteomes" id="UP000537131"/>
    </source>
</evidence>
<dbReference type="GO" id="GO:0046872">
    <property type="term" value="F:metal ion binding"/>
    <property type="evidence" value="ECO:0007669"/>
    <property type="project" value="UniProtKB-KW"/>
</dbReference>
<dbReference type="Pfam" id="PF13186">
    <property type="entry name" value="SPASM"/>
    <property type="match status" value="1"/>
</dbReference>